<comment type="caution">
    <text evidence="1">The sequence shown here is derived from an EMBL/GenBank/DDBJ whole genome shotgun (WGS) entry which is preliminary data.</text>
</comment>
<keyword evidence="2" id="KW-1185">Reference proteome</keyword>
<dbReference type="GeneID" id="85450370"/>
<evidence type="ECO:0000313" key="2">
    <source>
        <dbReference type="Proteomes" id="UP001224890"/>
    </source>
</evidence>
<name>A0AAJ0AI98_9PEZI</name>
<proteinExistence type="predicted"/>
<accession>A0AAJ0AI98</accession>
<dbReference type="Proteomes" id="UP001224890">
    <property type="component" value="Unassembled WGS sequence"/>
</dbReference>
<organism evidence="1 2">
    <name type="scientific">Colletotrichum godetiae</name>
    <dbReference type="NCBI Taxonomy" id="1209918"/>
    <lineage>
        <taxon>Eukaryota</taxon>
        <taxon>Fungi</taxon>
        <taxon>Dikarya</taxon>
        <taxon>Ascomycota</taxon>
        <taxon>Pezizomycotina</taxon>
        <taxon>Sordariomycetes</taxon>
        <taxon>Hypocreomycetidae</taxon>
        <taxon>Glomerellales</taxon>
        <taxon>Glomerellaceae</taxon>
        <taxon>Colletotrichum</taxon>
        <taxon>Colletotrichum acutatum species complex</taxon>
    </lineage>
</organism>
<dbReference type="AlphaFoldDB" id="A0AAJ0AI98"/>
<evidence type="ECO:0000313" key="1">
    <source>
        <dbReference type="EMBL" id="KAK1674397.1"/>
    </source>
</evidence>
<sequence>MADHSPSSSGEGADPVVDDVPFNVAVLGPHNQEALSAAAEELFLNNEASSPPAEPASGNSVIMNARAYQSEMLAESMRQNIIVAVSLVEPVDQVARDYGLINTW</sequence>
<protein>
    <submittedName>
        <fullName evidence="1">Uncharacterized protein</fullName>
    </submittedName>
</protein>
<gene>
    <name evidence="1" type="ORF">BDP55DRAFT_184594</name>
</gene>
<reference evidence="1" key="1">
    <citation type="submission" date="2021-06" db="EMBL/GenBank/DDBJ databases">
        <title>Comparative genomics, transcriptomics and evolutionary studies reveal genomic signatures of adaptation to plant cell wall in hemibiotrophic fungi.</title>
        <authorList>
            <consortium name="DOE Joint Genome Institute"/>
            <person name="Baroncelli R."/>
            <person name="Diaz J.F."/>
            <person name="Benocci T."/>
            <person name="Peng M."/>
            <person name="Battaglia E."/>
            <person name="Haridas S."/>
            <person name="Andreopoulos W."/>
            <person name="Labutti K."/>
            <person name="Pangilinan J."/>
            <person name="Floch G.L."/>
            <person name="Makela M.R."/>
            <person name="Henrissat B."/>
            <person name="Grigoriev I.V."/>
            <person name="Crouch J.A."/>
            <person name="De Vries R.P."/>
            <person name="Sukno S.A."/>
            <person name="Thon M.R."/>
        </authorList>
    </citation>
    <scope>NUCLEOTIDE SEQUENCE</scope>
    <source>
        <strain evidence="1">CBS 193.32</strain>
    </source>
</reference>
<dbReference type="EMBL" id="JAHMHR010000026">
    <property type="protein sequence ID" value="KAK1674397.1"/>
    <property type="molecule type" value="Genomic_DNA"/>
</dbReference>
<dbReference type="RefSeq" id="XP_060428400.1">
    <property type="nucleotide sequence ID" value="XM_060565844.1"/>
</dbReference>